<comment type="caution">
    <text evidence="1">The sequence shown here is derived from an EMBL/GenBank/DDBJ whole genome shotgun (WGS) entry which is preliminary data.</text>
</comment>
<name>A0A250XC35_9CHLO</name>
<dbReference type="EMBL" id="BEGY01000055">
    <property type="protein sequence ID" value="GAX80655.1"/>
    <property type="molecule type" value="Genomic_DNA"/>
</dbReference>
<keyword evidence="2" id="KW-1185">Reference proteome</keyword>
<evidence type="ECO:0000313" key="2">
    <source>
        <dbReference type="Proteomes" id="UP000232323"/>
    </source>
</evidence>
<dbReference type="STRING" id="1157962.A0A250XC35"/>
<sequence>MLSQTNLKCSSSCSTKKCSTSTLYLRGRRSKIFPPQQAFVASISDSADAVKAASQILSTCAIAFGAWSLLREGAVEQEEGDQRFSSQPCPRCNGARYEPCACTRWSDQDSSGCATCSKTGYMPCRSCRGGGTAVPILSTVRREVPRQPGSGS</sequence>
<gene>
    <name evidence="1" type="ORF">CEUSTIGMA_g8090.t1</name>
</gene>
<organism evidence="1 2">
    <name type="scientific">Chlamydomonas eustigma</name>
    <dbReference type="NCBI Taxonomy" id="1157962"/>
    <lineage>
        <taxon>Eukaryota</taxon>
        <taxon>Viridiplantae</taxon>
        <taxon>Chlorophyta</taxon>
        <taxon>core chlorophytes</taxon>
        <taxon>Chlorophyceae</taxon>
        <taxon>CS clade</taxon>
        <taxon>Chlamydomonadales</taxon>
        <taxon>Chlamydomonadaceae</taxon>
        <taxon>Chlamydomonas</taxon>
    </lineage>
</organism>
<proteinExistence type="predicted"/>
<dbReference type="PANTHER" id="PTHR34687">
    <property type="entry name" value="CHAPERONE PROTEIN DNAJ-LIKE PROTEIN"/>
    <property type="match status" value="1"/>
</dbReference>
<dbReference type="PANTHER" id="PTHR34687:SF1">
    <property type="entry name" value="CHAPERONE PROTEIN DNAJ-LIKE PROTEIN"/>
    <property type="match status" value="1"/>
</dbReference>
<dbReference type="OrthoDB" id="525163at2759"/>
<dbReference type="AlphaFoldDB" id="A0A250XC35"/>
<evidence type="ECO:0000313" key="1">
    <source>
        <dbReference type="EMBL" id="GAX80655.1"/>
    </source>
</evidence>
<reference evidence="1 2" key="1">
    <citation type="submission" date="2017-08" db="EMBL/GenBank/DDBJ databases">
        <title>Acidophilic green algal genome provides insights into adaptation to an acidic environment.</title>
        <authorList>
            <person name="Hirooka S."/>
            <person name="Hirose Y."/>
            <person name="Kanesaki Y."/>
            <person name="Higuchi S."/>
            <person name="Fujiwara T."/>
            <person name="Onuma R."/>
            <person name="Era A."/>
            <person name="Ohbayashi R."/>
            <person name="Uzuka A."/>
            <person name="Nozaki H."/>
            <person name="Yoshikawa H."/>
            <person name="Miyagishima S.Y."/>
        </authorList>
    </citation>
    <scope>NUCLEOTIDE SEQUENCE [LARGE SCALE GENOMIC DNA]</scope>
    <source>
        <strain evidence="1 2">NIES-2499</strain>
    </source>
</reference>
<dbReference type="Proteomes" id="UP000232323">
    <property type="component" value="Unassembled WGS sequence"/>
</dbReference>
<protein>
    <submittedName>
        <fullName evidence="1">Uncharacterized protein</fullName>
    </submittedName>
</protein>
<accession>A0A250XC35</accession>